<dbReference type="WBParaSite" id="nRc.2.0.1.t12298-RA">
    <property type="protein sequence ID" value="nRc.2.0.1.t12298-RA"/>
    <property type="gene ID" value="nRc.2.0.1.g12298"/>
</dbReference>
<proteinExistence type="predicted"/>
<dbReference type="AlphaFoldDB" id="A0A915IES1"/>
<protein>
    <submittedName>
        <fullName evidence="2">Uncharacterized protein</fullName>
    </submittedName>
</protein>
<evidence type="ECO:0000313" key="2">
    <source>
        <dbReference type="WBParaSite" id="nRc.2.0.1.t12298-RA"/>
    </source>
</evidence>
<name>A0A915IES1_ROMCU</name>
<accession>A0A915IES1</accession>
<organism evidence="1 2">
    <name type="scientific">Romanomermis culicivorax</name>
    <name type="common">Nematode worm</name>
    <dbReference type="NCBI Taxonomy" id="13658"/>
    <lineage>
        <taxon>Eukaryota</taxon>
        <taxon>Metazoa</taxon>
        <taxon>Ecdysozoa</taxon>
        <taxon>Nematoda</taxon>
        <taxon>Enoplea</taxon>
        <taxon>Dorylaimia</taxon>
        <taxon>Mermithida</taxon>
        <taxon>Mermithoidea</taxon>
        <taxon>Mermithidae</taxon>
        <taxon>Romanomermis</taxon>
    </lineage>
</organism>
<keyword evidence="1" id="KW-1185">Reference proteome</keyword>
<evidence type="ECO:0000313" key="1">
    <source>
        <dbReference type="Proteomes" id="UP000887565"/>
    </source>
</evidence>
<dbReference type="Proteomes" id="UP000887565">
    <property type="component" value="Unplaced"/>
</dbReference>
<reference evidence="2" key="1">
    <citation type="submission" date="2022-11" db="UniProtKB">
        <authorList>
            <consortium name="WormBaseParasite"/>
        </authorList>
    </citation>
    <scope>IDENTIFICATION</scope>
</reference>
<sequence length="284" mass="31643">MPTPATSTLASTTMATIPQQPKSVITAHPVLGMVPPAGTNLQFQLQLPSKIATLPNHIHICKTDPPHLITLAMPGYPPCIDQNVESFWPHTLHKMVLINFFSRIGVRITMAIHIQATNASLVINQYFCNHYRMDYCEPWLPISPDMATLILPWVRGIWAVELGVGDAVQTAPFTLFLYETPGLDNPSCLIQAYNTPVGLIDSWMVYPQYTPFPQPPETAKIHCIYLQCHSKTDHPIPLLQRHDLSVCWNLLPPGPLPQRGLPSDHPSMVLLRIPQPGTNLLLPI</sequence>